<evidence type="ECO:0000313" key="7">
    <source>
        <dbReference type="Proteomes" id="UP001172687"/>
    </source>
</evidence>
<evidence type="ECO:0000313" key="6">
    <source>
        <dbReference type="EMBL" id="MDN4516517.1"/>
    </source>
</evidence>
<feature type="DNA-binding region" description="H-T-H motif" evidence="4">
    <location>
        <begin position="35"/>
        <end position="54"/>
    </location>
</feature>
<dbReference type="Pfam" id="PF00440">
    <property type="entry name" value="TetR_N"/>
    <property type="match status" value="1"/>
</dbReference>
<gene>
    <name evidence="6" type="ORF">QYF68_01595</name>
</gene>
<evidence type="ECO:0000256" key="2">
    <source>
        <dbReference type="ARBA" id="ARBA00023125"/>
    </source>
</evidence>
<dbReference type="PANTHER" id="PTHR30055:SF234">
    <property type="entry name" value="HTH-TYPE TRANSCRIPTIONAL REGULATOR BETI"/>
    <property type="match status" value="1"/>
</dbReference>
<comment type="caution">
    <text evidence="6">The sequence shown here is derived from an EMBL/GenBank/DDBJ whole genome shotgun (WGS) entry which is preliminary data.</text>
</comment>
<sequence>MTTASSAQMPPQSARQRVLDVALALFTRHGYAGTSLQMIADEMGVTKGSLYYHFRAREDLLRALVGPLIEQLRAIVEHAEAQRSPSARAEHVLTGYARLAAANRALVAVTSGDPSVVEVIHADPDWADLISREIGLLAAVQPGLAGRVRATIVMAGIAATAAPGVVEADEGELCRQLIDAGRRALGLRAPRA</sequence>
<evidence type="ECO:0000256" key="3">
    <source>
        <dbReference type="ARBA" id="ARBA00023163"/>
    </source>
</evidence>
<dbReference type="SUPFAM" id="SSF46689">
    <property type="entry name" value="Homeodomain-like"/>
    <property type="match status" value="1"/>
</dbReference>
<dbReference type="PANTHER" id="PTHR30055">
    <property type="entry name" value="HTH-TYPE TRANSCRIPTIONAL REGULATOR RUTR"/>
    <property type="match status" value="1"/>
</dbReference>
<dbReference type="Gene3D" id="1.10.357.10">
    <property type="entry name" value="Tetracycline Repressor, domain 2"/>
    <property type="match status" value="1"/>
</dbReference>
<keyword evidence="7" id="KW-1185">Reference proteome</keyword>
<keyword evidence="3" id="KW-0804">Transcription</keyword>
<protein>
    <submittedName>
        <fullName evidence="6">TetR/AcrR family transcriptional regulator</fullName>
    </submittedName>
</protein>
<evidence type="ECO:0000256" key="4">
    <source>
        <dbReference type="PROSITE-ProRule" id="PRU00335"/>
    </source>
</evidence>
<dbReference type="Proteomes" id="UP001172687">
    <property type="component" value="Unassembled WGS sequence"/>
</dbReference>
<reference evidence="6" key="1">
    <citation type="submission" date="2023-07" db="EMBL/GenBank/DDBJ databases">
        <title>Degradation of tert-butanol by M. austroafricanum TBA100.</title>
        <authorList>
            <person name="Helbich S."/>
            <person name="Vainshtein Y."/>
        </authorList>
    </citation>
    <scope>NUCLEOTIDE SEQUENCE</scope>
    <source>
        <strain evidence="6">TBA100</strain>
    </source>
</reference>
<name>A0ABT8H6Y7_MYCAO</name>
<evidence type="ECO:0000259" key="5">
    <source>
        <dbReference type="PROSITE" id="PS50977"/>
    </source>
</evidence>
<dbReference type="InterPro" id="IPR050109">
    <property type="entry name" value="HTH-type_TetR-like_transc_reg"/>
</dbReference>
<dbReference type="PROSITE" id="PS50977">
    <property type="entry name" value="HTH_TETR_2"/>
    <property type="match status" value="1"/>
</dbReference>
<keyword evidence="1" id="KW-0805">Transcription regulation</keyword>
<accession>A0ABT8H6Y7</accession>
<dbReference type="EMBL" id="JAUHTC010000007">
    <property type="protein sequence ID" value="MDN4516517.1"/>
    <property type="molecule type" value="Genomic_DNA"/>
</dbReference>
<dbReference type="InterPro" id="IPR001647">
    <property type="entry name" value="HTH_TetR"/>
</dbReference>
<evidence type="ECO:0000256" key="1">
    <source>
        <dbReference type="ARBA" id="ARBA00023015"/>
    </source>
</evidence>
<organism evidence="6 7">
    <name type="scientific">Mycolicibacterium austroafricanum</name>
    <name type="common">Mycobacterium austroafricanum</name>
    <dbReference type="NCBI Taxonomy" id="39687"/>
    <lineage>
        <taxon>Bacteria</taxon>
        <taxon>Bacillati</taxon>
        <taxon>Actinomycetota</taxon>
        <taxon>Actinomycetes</taxon>
        <taxon>Mycobacteriales</taxon>
        <taxon>Mycobacteriaceae</taxon>
        <taxon>Mycolicibacterium</taxon>
    </lineage>
</organism>
<keyword evidence="2 4" id="KW-0238">DNA-binding</keyword>
<dbReference type="RefSeq" id="WP_105387918.1">
    <property type="nucleotide sequence ID" value="NZ_CP070380.1"/>
</dbReference>
<dbReference type="PRINTS" id="PR00455">
    <property type="entry name" value="HTHTETR"/>
</dbReference>
<feature type="domain" description="HTH tetR-type" evidence="5">
    <location>
        <begin position="12"/>
        <end position="72"/>
    </location>
</feature>
<proteinExistence type="predicted"/>
<dbReference type="InterPro" id="IPR009057">
    <property type="entry name" value="Homeodomain-like_sf"/>
</dbReference>